<dbReference type="AlphaFoldDB" id="A0A8S0WIJ5"/>
<dbReference type="EMBL" id="CACVBS010000090">
    <property type="protein sequence ID" value="CAA7270440.1"/>
    <property type="molecule type" value="Genomic_DNA"/>
</dbReference>
<dbReference type="PANTHER" id="PTHR34365:SF7">
    <property type="entry name" value="GLYCINE-RICH DOMAIN-CONTAINING PROTEIN 1"/>
    <property type="match status" value="1"/>
</dbReference>
<name>A0A8S0WIJ5_CYCAE</name>
<gene>
    <name evidence="3" type="ORF">AAE3_LOCUS12674</name>
</gene>
<reference evidence="3 4" key="1">
    <citation type="submission" date="2020-01" db="EMBL/GenBank/DDBJ databases">
        <authorList>
            <person name="Gupta K D."/>
        </authorList>
    </citation>
    <scope>NUCLEOTIDE SEQUENCE [LARGE SCALE GENOMIC DNA]</scope>
</reference>
<organism evidence="3 4">
    <name type="scientific">Cyclocybe aegerita</name>
    <name type="common">Black poplar mushroom</name>
    <name type="synonym">Agrocybe aegerita</name>
    <dbReference type="NCBI Taxonomy" id="1973307"/>
    <lineage>
        <taxon>Eukaryota</taxon>
        <taxon>Fungi</taxon>
        <taxon>Dikarya</taxon>
        <taxon>Basidiomycota</taxon>
        <taxon>Agaricomycotina</taxon>
        <taxon>Agaricomycetes</taxon>
        <taxon>Agaricomycetidae</taxon>
        <taxon>Agaricales</taxon>
        <taxon>Agaricineae</taxon>
        <taxon>Bolbitiaceae</taxon>
        <taxon>Cyclocybe</taxon>
    </lineage>
</organism>
<feature type="compositionally biased region" description="Gly residues" evidence="1">
    <location>
        <begin position="630"/>
        <end position="641"/>
    </location>
</feature>
<accession>A0A8S0WIJ5</accession>
<evidence type="ECO:0000259" key="2">
    <source>
        <dbReference type="Pfam" id="PF13391"/>
    </source>
</evidence>
<feature type="region of interest" description="Disordered" evidence="1">
    <location>
        <begin position="630"/>
        <end position="656"/>
    </location>
</feature>
<feature type="region of interest" description="Disordered" evidence="1">
    <location>
        <begin position="504"/>
        <end position="581"/>
    </location>
</feature>
<comment type="caution">
    <text evidence="3">The sequence shown here is derived from an EMBL/GenBank/DDBJ whole genome shotgun (WGS) entry which is preliminary data.</text>
</comment>
<sequence>MAATAPPAYNARSMKPPLYTIPTQFAIGPSQTTAPLVNIQEIKGHLFLLNAFAELKKRSLIATVPNEPLPEGRRWELFVALAVERFDTWCRRLRPEDSEKGPDIVLPPLDILMVWHAYMLNPRWYAEDCLVKPGCKVLKEFERHFTNGLRGQFQILLSGPPSKGRLDFWVSRTSLEFDFVDHMSSVTANLKRIACPLCGCSVKVELLNGPGTGYLQQNFAVACPKGCGITHITKEVMALRKIADDLAAIPPASLPGTIFNPLSSFDPVAAKKIKDTFVANAKPFRLVKDYKYGTPAYVKELSDSIMRYTNFSMSQLVKAMGPPSQLHSKILSAYNDGKIYSVELVGAVLRQGSFVQKMYNLGWTKPGFFDKPDDELALQHALARYHAFLDLMTSSLASFFVPTLDIDLVWHTHQLMPSKYETDCIAYVRRFVDHDDKIEELRLSSAFKITCQAWKDRFGMPYMHRGPPAPGTSESIGRYLSQLVGMYAPATQAPSRLLRDDRTDLRSATRPRNHNTARFMPKSGTHKTVKGLDKKLGKKKEKEDKNVPKMVLNQEGWALHGPPLPRTRNKNSDDASDDTNDKNSFSWYGAAFLVPVPISFAAEAMSGCEADSGMHWTGAGGGNGGCGEGSGGSAGGGGGSGDSVAMSHNRTDSKESNVSLSTLDSYSTTASELQIFTDLSADIDRSTLSDADVIAQTKKAKDIIKKLEGTTANIFKPSATAASLPLHQVLQAMLTCAEDIKMPPQSSATSRSDGKADFPQHRGLVYVIKAILTCAERAEEGDRGGPLRREELVKNLRALAVAWVTHFLFPFKAGPRTYAQQASEIFSDIATPTYERTADDMPTRSIGRRTLDTDTVLRRDGYTCVITGIVDSRRPVDPGVTRLEVAHVLRRAVGGQSHRETDPSFRPAAATFDILRNYTRLPDDYLRNLEDHIDHPSNAITLEPNTHTLFDQYQIRLLPTATEHTYALDWFDKSRVADFLFGLRKLGGRNLADPVVFRNHAPAYNMPDPIFIGIHATVAGVLNMSGAAEFIDDLIDKHPPSGSSEPASSWSDMEDLMSLHEIVTEFPRMGLVKS</sequence>
<dbReference type="Pfam" id="PF07173">
    <property type="entry name" value="GRDP-like"/>
    <property type="match status" value="1"/>
</dbReference>
<protein>
    <recommendedName>
        <fullName evidence="2">HNH nuclease domain-containing protein</fullName>
    </recommendedName>
</protein>
<evidence type="ECO:0000256" key="1">
    <source>
        <dbReference type="SAM" id="MobiDB-lite"/>
    </source>
</evidence>
<dbReference type="InterPro" id="IPR003615">
    <property type="entry name" value="HNH_nuc"/>
</dbReference>
<evidence type="ECO:0000313" key="3">
    <source>
        <dbReference type="EMBL" id="CAA7270440.1"/>
    </source>
</evidence>
<dbReference type="Proteomes" id="UP000467700">
    <property type="component" value="Unassembled WGS sequence"/>
</dbReference>
<evidence type="ECO:0000313" key="4">
    <source>
        <dbReference type="Proteomes" id="UP000467700"/>
    </source>
</evidence>
<dbReference type="PANTHER" id="PTHR34365">
    <property type="entry name" value="ENOLASE (DUF1399)"/>
    <property type="match status" value="1"/>
</dbReference>
<feature type="compositionally biased region" description="Basic and acidic residues" evidence="1">
    <location>
        <begin position="530"/>
        <end position="547"/>
    </location>
</feature>
<keyword evidence="4" id="KW-1185">Reference proteome</keyword>
<dbReference type="InterPro" id="IPR009836">
    <property type="entry name" value="GRDP-like"/>
</dbReference>
<feature type="domain" description="HNH nuclease" evidence="2">
    <location>
        <begin position="864"/>
        <end position="955"/>
    </location>
</feature>
<dbReference type="OrthoDB" id="2684236at2759"/>
<proteinExistence type="predicted"/>
<dbReference type="Pfam" id="PF13391">
    <property type="entry name" value="HNH_2"/>
    <property type="match status" value="1"/>
</dbReference>